<reference evidence="2" key="1">
    <citation type="submission" date="2020-12" db="EMBL/GenBank/DDBJ databases">
        <title>Metabolic potential, ecology and presence of endohyphal bacteria is reflected in genomic diversity of Mucoromycotina.</title>
        <authorList>
            <person name="Muszewska A."/>
            <person name="Okrasinska A."/>
            <person name="Steczkiewicz K."/>
            <person name="Drgas O."/>
            <person name="Orlowska M."/>
            <person name="Perlinska-Lenart U."/>
            <person name="Aleksandrzak-Piekarczyk T."/>
            <person name="Szatraj K."/>
            <person name="Zielenkiewicz U."/>
            <person name="Pilsyk S."/>
            <person name="Malc E."/>
            <person name="Mieczkowski P."/>
            <person name="Kruszewska J.S."/>
            <person name="Biernat P."/>
            <person name="Pawlowska J."/>
        </authorList>
    </citation>
    <scope>NUCLEOTIDE SEQUENCE</scope>
    <source>
        <strain evidence="2">WA0000067209</strain>
    </source>
</reference>
<feature type="region of interest" description="Disordered" evidence="1">
    <location>
        <begin position="406"/>
        <end position="445"/>
    </location>
</feature>
<name>A0A8H7UIA1_MORIS</name>
<feature type="region of interest" description="Disordered" evidence="1">
    <location>
        <begin position="303"/>
        <end position="324"/>
    </location>
</feature>
<feature type="compositionally biased region" description="Basic and acidic residues" evidence="1">
    <location>
        <begin position="560"/>
        <end position="575"/>
    </location>
</feature>
<feature type="compositionally biased region" description="Polar residues" evidence="1">
    <location>
        <begin position="412"/>
        <end position="423"/>
    </location>
</feature>
<evidence type="ECO:0000256" key="1">
    <source>
        <dbReference type="SAM" id="MobiDB-lite"/>
    </source>
</evidence>
<feature type="compositionally biased region" description="Polar residues" evidence="1">
    <location>
        <begin position="230"/>
        <end position="244"/>
    </location>
</feature>
<sequence>MKVQRLHLGQADNGLPFYLYQIPTSTSSDNFKQPFYQIDVLEALFCTTGLRLLDHVPRQYFETEECYYYQGEDGKTYLLAQAIGEAAIKLNKYLLAEICKLKREDILTGVAHTLLEGVRGLARPGNYAEDEMEIALTPANKSVDVLAIKAEPESPPPNQLDNSPNERLSKRRYNNPMSVDQLVSEQVQDRAVFFSDEDSLKRRRLGMDSADRPQSARYKKSAKSEERIQNGHQRQSDPSPNSDIPTIVHPQPLPRPNNQSASTLLSKRFTQKSNKNARNLTIYTPSYAEQYALGIKSAPLHATHQNSAHSHNPHKASTDSLHPRQAHHTLAPLLSPRAPIVASQSGMRSLVNPDNMGPKSAANAGHFPSIHNSTASSPRKSEFPIPPVVPSQQLQHYQNVVPIPSLYGPKSARSTSDHTPNGVPTTSTPGTAAAATMPPKTPTTTSFASLQKQTFLQPFEHLFENIEITRTLKSTLDDQVRRSSSLLQSLQSHNSMVENMVKSHMKEIQREISEKIDQKFDEIIQRISTLEGTASSYQGSPSSSSASPALNGTKSNSVDAIRHQDILSKRKKESN</sequence>
<dbReference type="AlphaFoldDB" id="A0A8H7UIA1"/>
<gene>
    <name evidence="2" type="ORF">INT43_008427</name>
</gene>
<organism evidence="2 3">
    <name type="scientific">Mortierella isabellina</name>
    <name type="common">Filamentous fungus</name>
    <name type="synonym">Umbelopsis isabellina</name>
    <dbReference type="NCBI Taxonomy" id="91625"/>
    <lineage>
        <taxon>Eukaryota</taxon>
        <taxon>Fungi</taxon>
        <taxon>Fungi incertae sedis</taxon>
        <taxon>Mucoromycota</taxon>
        <taxon>Mucoromycotina</taxon>
        <taxon>Umbelopsidomycetes</taxon>
        <taxon>Umbelopsidales</taxon>
        <taxon>Umbelopsidaceae</taxon>
        <taxon>Umbelopsis</taxon>
    </lineage>
</organism>
<feature type="region of interest" description="Disordered" evidence="1">
    <location>
        <begin position="532"/>
        <end position="575"/>
    </location>
</feature>
<accession>A0A8H7UIA1</accession>
<proteinExistence type="predicted"/>
<feature type="region of interest" description="Disordered" evidence="1">
    <location>
        <begin position="204"/>
        <end position="260"/>
    </location>
</feature>
<comment type="caution">
    <text evidence="2">The sequence shown here is derived from an EMBL/GenBank/DDBJ whole genome shotgun (WGS) entry which is preliminary data.</text>
</comment>
<dbReference type="EMBL" id="JAEPQZ010000005">
    <property type="protein sequence ID" value="KAG2180848.1"/>
    <property type="molecule type" value="Genomic_DNA"/>
</dbReference>
<protein>
    <submittedName>
        <fullName evidence="2">Uncharacterized protein</fullName>
    </submittedName>
</protein>
<dbReference type="OrthoDB" id="2138242at2759"/>
<feature type="compositionally biased region" description="Low complexity" evidence="1">
    <location>
        <begin position="424"/>
        <end position="445"/>
    </location>
</feature>
<feature type="compositionally biased region" description="Low complexity" evidence="1">
    <location>
        <begin position="534"/>
        <end position="549"/>
    </location>
</feature>
<dbReference type="Proteomes" id="UP000654370">
    <property type="component" value="Unassembled WGS sequence"/>
</dbReference>
<feature type="region of interest" description="Disordered" evidence="1">
    <location>
        <begin position="150"/>
        <end position="171"/>
    </location>
</feature>
<evidence type="ECO:0000313" key="2">
    <source>
        <dbReference type="EMBL" id="KAG2180848.1"/>
    </source>
</evidence>
<feature type="region of interest" description="Disordered" evidence="1">
    <location>
        <begin position="357"/>
        <end position="387"/>
    </location>
</feature>
<keyword evidence="3" id="KW-1185">Reference proteome</keyword>
<evidence type="ECO:0000313" key="3">
    <source>
        <dbReference type="Proteomes" id="UP000654370"/>
    </source>
</evidence>